<evidence type="ECO:0000313" key="1">
    <source>
        <dbReference type="EMBL" id="KKM95925.1"/>
    </source>
</evidence>
<dbReference type="Gene3D" id="3.40.50.1110">
    <property type="entry name" value="SGNH hydrolase"/>
    <property type="match status" value="1"/>
</dbReference>
<gene>
    <name evidence="1" type="ORF">LCGC14_1183220</name>
</gene>
<dbReference type="EMBL" id="LAZR01005946">
    <property type="protein sequence ID" value="KKM95925.1"/>
    <property type="molecule type" value="Genomic_DNA"/>
</dbReference>
<protein>
    <recommendedName>
        <fullName evidence="2">SGNH hydrolase-type esterase domain-containing protein</fullName>
    </recommendedName>
</protein>
<comment type="caution">
    <text evidence="1">The sequence shown here is derived from an EMBL/GenBank/DDBJ whole genome shotgun (WGS) entry which is preliminary data.</text>
</comment>
<dbReference type="InterPro" id="IPR036514">
    <property type="entry name" value="SGNH_hydro_sf"/>
</dbReference>
<sequence>GSTVTAEFATGGGFSLDGVHLSPRGYALMANAFIKTIEDTYGAQLPKIDPLEYKGLYIN</sequence>
<dbReference type="AlphaFoldDB" id="A0A0F9P4D3"/>
<reference evidence="1" key="1">
    <citation type="journal article" date="2015" name="Nature">
        <title>Complex archaea that bridge the gap between prokaryotes and eukaryotes.</title>
        <authorList>
            <person name="Spang A."/>
            <person name="Saw J.H."/>
            <person name="Jorgensen S.L."/>
            <person name="Zaremba-Niedzwiedzka K."/>
            <person name="Martijn J."/>
            <person name="Lind A.E."/>
            <person name="van Eijk R."/>
            <person name="Schleper C."/>
            <person name="Guy L."/>
            <person name="Ettema T.J."/>
        </authorList>
    </citation>
    <scope>NUCLEOTIDE SEQUENCE</scope>
</reference>
<feature type="non-terminal residue" evidence="1">
    <location>
        <position position="1"/>
    </location>
</feature>
<evidence type="ECO:0008006" key="2">
    <source>
        <dbReference type="Google" id="ProtNLM"/>
    </source>
</evidence>
<name>A0A0F9P4D3_9ZZZZ</name>
<dbReference type="SUPFAM" id="SSF52266">
    <property type="entry name" value="SGNH hydrolase"/>
    <property type="match status" value="1"/>
</dbReference>
<proteinExistence type="predicted"/>
<accession>A0A0F9P4D3</accession>
<organism evidence="1">
    <name type="scientific">marine sediment metagenome</name>
    <dbReference type="NCBI Taxonomy" id="412755"/>
    <lineage>
        <taxon>unclassified sequences</taxon>
        <taxon>metagenomes</taxon>
        <taxon>ecological metagenomes</taxon>
    </lineage>
</organism>